<dbReference type="AlphaFoldDB" id="A0ABD2P879"/>
<dbReference type="Pfam" id="PF08395">
    <property type="entry name" value="7tm_7"/>
    <property type="match status" value="1"/>
</dbReference>
<evidence type="ECO:0000313" key="10">
    <source>
        <dbReference type="Proteomes" id="UP001516400"/>
    </source>
</evidence>
<evidence type="ECO:0000256" key="5">
    <source>
        <dbReference type="ARBA" id="ARBA00023136"/>
    </source>
</evidence>
<evidence type="ECO:0000256" key="1">
    <source>
        <dbReference type="ARBA" id="ARBA00004651"/>
    </source>
</evidence>
<dbReference type="Proteomes" id="UP001516400">
    <property type="component" value="Unassembled WGS sequence"/>
</dbReference>
<comment type="caution">
    <text evidence="9">The sequence shown here is derived from an EMBL/GenBank/DDBJ whole genome shotgun (WGS) entry which is preliminary data.</text>
</comment>
<evidence type="ECO:0000256" key="6">
    <source>
        <dbReference type="ARBA" id="ARBA00023170"/>
    </source>
</evidence>
<name>A0ABD2P879_9CUCU</name>
<evidence type="ECO:0000256" key="7">
    <source>
        <dbReference type="ARBA" id="ARBA00023224"/>
    </source>
</evidence>
<evidence type="ECO:0000313" key="9">
    <source>
        <dbReference type="EMBL" id="KAL3286928.1"/>
    </source>
</evidence>
<evidence type="ECO:0000256" key="2">
    <source>
        <dbReference type="ARBA" id="ARBA00022475"/>
    </source>
</evidence>
<evidence type="ECO:0000256" key="8">
    <source>
        <dbReference type="SAM" id="Phobius"/>
    </source>
</evidence>
<dbReference type="PANTHER" id="PTHR21143:SF133">
    <property type="entry name" value="GUSTATORY AND PHEROMONE RECEPTOR 32A-RELATED"/>
    <property type="match status" value="1"/>
</dbReference>
<organism evidence="9 10">
    <name type="scientific">Cryptolaemus montrouzieri</name>
    <dbReference type="NCBI Taxonomy" id="559131"/>
    <lineage>
        <taxon>Eukaryota</taxon>
        <taxon>Metazoa</taxon>
        <taxon>Ecdysozoa</taxon>
        <taxon>Arthropoda</taxon>
        <taxon>Hexapoda</taxon>
        <taxon>Insecta</taxon>
        <taxon>Pterygota</taxon>
        <taxon>Neoptera</taxon>
        <taxon>Endopterygota</taxon>
        <taxon>Coleoptera</taxon>
        <taxon>Polyphaga</taxon>
        <taxon>Cucujiformia</taxon>
        <taxon>Coccinelloidea</taxon>
        <taxon>Coccinellidae</taxon>
        <taxon>Scymninae</taxon>
        <taxon>Scymnini</taxon>
        <taxon>Cryptolaemus</taxon>
    </lineage>
</organism>
<dbReference type="PANTHER" id="PTHR21143">
    <property type="entry name" value="INVERTEBRATE GUSTATORY RECEPTOR"/>
    <property type="match status" value="1"/>
</dbReference>
<dbReference type="GO" id="GO:0005886">
    <property type="term" value="C:plasma membrane"/>
    <property type="evidence" value="ECO:0007669"/>
    <property type="project" value="UniProtKB-SubCell"/>
</dbReference>
<evidence type="ECO:0000256" key="3">
    <source>
        <dbReference type="ARBA" id="ARBA00022692"/>
    </source>
</evidence>
<dbReference type="GO" id="GO:0007165">
    <property type="term" value="P:signal transduction"/>
    <property type="evidence" value="ECO:0007669"/>
    <property type="project" value="UniProtKB-KW"/>
</dbReference>
<protein>
    <recommendedName>
        <fullName evidence="11">Gustatory receptor</fullName>
    </recommendedName>
</protein>
<keyword evidence="2" id="KW-1003">Cell membrane</keyword>
<dbReference type="EMBL" id="JABFTP020000185">
    <property type="protein sequence ID" value="KAL3286928.1"/>
    <property type="molecule type" value="Genomic_DNA"/>
</dbReference>
<keyword evidence="7" id="KW-0807">Transducer</keyword>
<keyword evidence="5 8" id="KW-0472">Membrane</keyword>
<dbReference type="InterPro" id="IPR013604">
    <property type="entry name" value="7TM_chemorcpt"/>
</dbReference>
<keyword evidence="10" id="KW-1185">Reference proteome</keyword>
<keyword evidence="6" id="KW-0675">Receptor</keyword>
<gene>
    <name evidence="9" type="ORF">HHI36_001413</name>
</gene>
<proteinExistence type="predicted"/>
<evidence type="ECO:0000256" key="4">
    <source>
        <dbReference type="ARBA" id="ARBA00022989"/>
    </source>
</evidence>
<keyword evidence="3 8" id="KW-0812">Transmembrane</keyword>
<accession>A0ABD2P879</accession>
<comment type="subcellular location">
    <subcellularLocation>
        <location evidence="1">Cell membrane</location>
        <topology evidence="1">Multi-pass membrane protein</topology>
    </subcellularLocation>
</comment>
<sequence>MSMYLGIKTSEMQSKNSNEMANKTVIIIHDIWNKYAENDKIDKRLLYLQFISTRFLSTKLKFTAYGFFPIDWTLLHTIVASAATYIIILVQLKR</sequence>
<keyword evidence="4 8" id="KW-1133">Transmembrane helix</keyword>
<feature type="transmembrane region" description="Helical" evidence="8">
    <location>
        <begin position="74"/>
        <end position="92"/>
    </location>
</feature>
<evidence type="ECO:0008006" key="11">
    <source>
        <dbReference type="Google" id="ProtNLM"/>
    </source>
</evidence>
<reference evidence="9 10" key="1">
    <citation type="journal article" date="2021" name="BMC Biol.">
        <title>Horizontally acquired antibacterial genes associated with adaptive radiation of ladybird beetles.</title>
        <authorList>
            <person name="Li H.S."/>
            <person name="Tang X.F."/>
            <person name="Huang Y.H."/>
            <person name="Xu Z.Y."/>
            <person name="Chen M.L."/>
            <person name="Du X.Y."/>
            <person name="Qiu B.Y."/>
            <person name="Chen P.T."/>
            <person name="Zhang W."/>
            <person name="Slipinski A."/>
            <person name="Escalona H.E."/>
            <person name="Waterhouse R.M."/>
            <person name="Zwick A."/>
            <person name="Pang H."/>
        </authorList>
    </citation>
    <scope>NUCLEOTIDE SEQUENCE [LARGE SCALE GENOMIC DNA]</scope>
    <source>
        <strain evidence="9">SYSU2018</strain>
    </source>
</reference>